<sequence>MKRKFWTFFLINFPACENNFFPPTEAGNSTELSEILYIYLFIYLFKKKHSFSASTASCSLIFLRCISGVSSQVKITESGGGQKRPGETLRLNCTVSGFSLATYVHWIRQSPGKGLEWAGAIWGDGNTGYNSALRGRISITRDTSRNQVFLQLTGLKAEDSAMYYCTGDTVRKLYFFFLLVS</sequence>
<proteinExistence type="predicted"/>
<dbReference type="GO" id="GO:0002250">
    <property type="term" value="P:adaptive immune response"/>
    <property type="evidence" value="ECO:0007669"/>
    <property type="project" value="UniProtKB-KW"/>
</dbReference>
<dbReference type="InterPro" id="IPR013783">
    <property type="entry name" value="Ig-like_fold"/>
</dbReference>
<reference evidence="5" key="1">
    <citation type="submission" date="2025-08" db="UniProtKB">
        <authorList>
            <consortium name="Ensembl"/>
        </authorList>
    </citation>
    <scope>IDENTIFICATION</scope>
</reference>
<dbReference type="AlphaFoldDB" id="A0A8D0BCF6"/>
<dbReference type="InterPro" id="IPR007110">
    <property type="entry name" value="Ig-like_dom"/>
</dbReference>
<dbReference type="GeneTree" id="ENSGT01150000287008"/>
<keyword evidence="1" id="KW-0391">Immunity</keyword>
<dbReference type="Proteomes" id="UP000694421">
    <property type="component" value="Unplaced"/>
</dbReference>
<keyword evidence="2" id="KW-1064">Adaptive immunity</keyword>
<dbReference type="InterPro" id="IPR050199">
    <property type="entry name" value="IgHV"/>
</dbReference>
<dbReference type="InterPro" id="IPR036179">
    <property type="entry name" value="Ig-like_dom_sf"/>
</dbReference>
<dbReference type="Pfam" id="PF07686">
    <property type="entry name" value="V-set"/>
    <property type="match status" value="1"/>
</dbReference>
<dbReference type="InterPro" id="IPR003599">
    <property type="entry name" value="Ig_sub"/>
</dbReference>
<organism evidence="5 6">
    <name type="scientific">Salvator merianae</name>
    <name type="common">Argentine black and white tegu</name>
    <name type="synonym">Tupinambis merianae</name>
    <dbReference type="NCBI Taxonomy" id="96440"/>
    <lineage>
        <taxon>Eukaryota</taxon>
        <taxon>Metazoa</taxon>
        <taxon>Chordata</taxon>
        <taxon>Craniata</taxon>
        <taxon>Vertebrata</taxon>
        <taxon>Euteleostomi</taxon>
        <taxon>Lepidosauria</taxon>
        <taxon>Squamata</taxon>
        <taxon>Bifurcata</taxon>
        <taxon>Unidentata</taxon>
        <taxon>Episquamata</taxon>
        <taxon>Laterata</taxon>
        <taxon>Teiioidea</taxon>
        <taxon>Teiidae</taxon>
        <taxon>Salvator</taxon>
    </lineage>
</organism>
<dbReference type="SMART" id="SM00409">
    <property type="entry name" value="IG"/>
    <property type="match status" value="1"/>
</dbReference>
<evidence type="ECO:0000256" key="1">
    <source>
        <dbReference type="ARBA" id="ARBA00022859"/>
    </source>
</evidence>
<dbReference type="Gene3D" id="2.60.40.10">
    <property type="entry name" value="Immunoglobulins"/>
    <property type="match status" value="1"/>
</dbReference>
<evidence type="ECO:0000313" key="6">
    <source>
        <dbReference type="Proteomes" id="UP000694421"/>
    </source>
</evidence>
<dbReference type="InterPro" id="IPR013106">
    <property type="entry name" value="Ig_V-set"/>
</dbReference>
<evidence type="ECO:0000259" key="4">
    <source>
        <dbReference type="PROSITE" id="PS50835"/>
    </source>
</evidence>
<dbReference type="SUPFAM" id="SSF48726">
    <property type="entry name" value="Immunoglobulin"/>
    <property type="match status" value="1"/>
</dbReference>
<dbReference type="Ensembl" id="ENSSMRT00000007076.1">
    <property type="protein sequence ID" value="ENSSMRP00000006053.1"/>
    <property type="gene ID" value="ENSSMRG00000004872.1"/>
</dbReference>
<name>A0A8D0BCF6_SALMN</name>
<evidence type="ECO:0000256" key="2">
    <source>
        <dbReference type="ARBA" id="ARBA00023130"/>
    </source>
</evidence>
<dbReference type="FunFam" id="2.60.40.10:FF:001878">
    <property type="entry name" value="Immunoglobulin heavy variable 1-4"/>
    <property type="match status" value="1"/>
</dbReference>
<dbReference type="GO" id="GO:0005576">
    <property type="term" value="C:extracellular region"/>
    <property type="evidence" value="ECO:0007669"/>
    <property type="project" value="UniProtKB-ARBA"/>
</dbReference>
<protein>
    <recommendedName>
        <fullName evidence="4">Ig-like domain-containing protein</fullName>
    </recommendedName>
</protein>
<evidence type="ECO:0000313" key="5">
    <source>
        <dbReference type="Ensembl" id="ENSSMRP00000006053.1"/>
    </source>
</evidence>
<dbReference type="PROSITE" id="PS50835">
    <property type="entry name" value="IG_LIKE"/>
    <property type="match status" value="1"/>
</dbReference>
<accession>A0A8D0BCF6</accession>
<keyword evidence="3" id="KW-1280">Immunoglobulin</keyword>
<feature type="domain" description="Ig-like" evidence="4">
    <location>
        <begin position="86"/>
        <end position="166"/>
    </location>
</feature>
<dbReference type="SMART" id="SM00406">
    <property type="entry name" value="IGv"/>
    <property type="match status" value="1"/>
</dbReference>
<dbReference type="PANTHER" id="PTHR23266">
    <property type="entry name" value="IMMUNOGLOBULIN HEAVY CHAIN"/>
    <property type="match status" value="1"/>
</dbReference>
<keyword evidence="6" id="KW-1185">Reference proteome</keyword>
<dbReference type="GO" id="GO:0019814">
    <property type="term" value="C:immunoglobulin complex"/>
    <property type="evidence" value="ECO:0007669"/>
    <property type="project" value="UniProtKB-KW"/>
</dbReference>
<reference evidence="5" key="2">
    <citation type="submission" date="2025-09" db="UniProtKB">
        <authorList>
            <consortium name="Ensembl"/>
        </authorList>
    </citation>
    <scope>IDENTIFICATION</scope>
</reference>
<evidence type="ECO:0000256" key="3">
    <source>
        <dbReference type="ARBA" id="ARBA00043265"/>
    </source>
</evidence>